<dbReference type="InterPro" id="IPR052136">
    <property type="entry name" value="Adipolin/Erythroferrone-rel"/>
</dbReference>
<proteinExistence type="inferred from homology"/>
<dbReference type="InterPro" id="IPR001073">
    <property type="entry name" value="C1q_dom"/>
</dbReference>
<dbReference type="PANTHER" id="PTHR24019">
    <property type="entry name" value="ADIPOLIN"/>
    <property type="match status" value="1"/>
</dbReference>
<accession>A0A7K6A093</accession>
<dbReference type="SUPFAM" id="SSF49842">
    <property type="entry name" value="TNF-like"/>
    <property type="match status" value="1"/>
</dbReference>
<keyword evidence="5" id="KW-1015">Disulfide bond</keyword>
<evidence type="ECO:0000256" key="1">
    <source>
        <dbReference type="ARBA" id="ARBA00004613"/>
    </source>
</evidence>
<comment type="caution">
    <text evidence="10">The sequence shown here is derived from an EMBL/GenBank/DDBJ whole genome shotgun (WGS) entry which is preliminary data.</text>
</comment>
<organism evidence="10 11">
    <name type="scientific">Onychorhynchus coronatus</name>
    <name type="common">Royal flycatcher</name>
    <dbReference type="NCBI Taxonomy" id="360224"/>
    <lineage>
        <taxon>Eukaryota</taxon>
        <taxon>Metazoa</taxon>
        <taxon>Chordata</taxon>
        <taxon>Craniata</taxon>
        <taxon>Vertebrata</taxon>
        <taxon>Euteleostomi</taxon>
        <taxon>Archelosauria</taxon>
        <taxon>Archosauria</taxon>
        <taxon>Dinosauria</taxon>
        <taxon>Saurischia</taxon>
        <taxon>Theropoda</taxon>
        <taxon>Coelurosauria</taxon>
        <taxon>Aves</taxon>
        <taxon>Neognathae</taxon>
        <taxon>Neoaves</taxon>
        <taxon>Telluraves</taxon>
        <taxon>Australaves</taxon>
        <taxon>Passeriformes</taxon>
        <taxon>Tyrannidae</taxon>
        <taxon>Onychorhynchus</taxon>
    </lineage>
</organism>
<dbReference type="Proteomes" id="UP000550309">
    <property type="component" value="Unassembled WGS sequence"/>
</dbReference>
<dbReference type="PROSITE" id="PS50871">
    <property type="entry name" value="C1Q"/>
    <property type="match status" value="1"/>
</dbReference>
<evidence type="ECO:0000256" key="2">
    <source>
        <dbReference type="ARBA" id="ARBA00022525"/>
    </source>
</evidence>
<reference evidence="10 11" key="1">
    <citation type="submission" date="2019-09" db="EMBL/GenBank/DDBJ databases">
        <title>Bird 10,000 Genomes (B10K) Project - Family phase.</title>
        <authorList>
            <person name="Zhang G."/>
        </authorList>
    </citation>
    <scope>NUCLEOTIDE SEQUENCE [LARGE SCALE GENOMIC DNA]</scope>
    <source>
        <strain evidence="10">B10K-DU-028-75</strain>
        <tissue evidence="10">Mixed tissue sample</tissue>
    </source>
</reference>
<name>A0A7K6A093_ONYCO</name>
<gene>
    <name evidence="10" type="primary">Erfe</name>
    <name evidence="10" type="ORF">ONYCOR_R03675</name>
</gene>
<comment type="subcellular location">
    <subcellularLocation>
        <location evidence="1">Secreted</location>
    </subcellularLocation>
</comment>
<dbReference type="GO" id="GO:0046326">
    <property type="term" value="P:positive regulation of D-glucose import"/>
    <property type="evidence" value="ECO:0007669"/>
    <property type="project" value="TreeGrafter"/>
</dbReference>
<keyword evidence="11" id="KW-1185">Reference proteome</keyword>
<evidence type="ECO:0000256" key="8">
    <source>
        <dbReference type="SAM" id="MobiDB-lite"/>
    </source>
</evidence>
<keyword evidence="4" id="KW-0732">Signal</keyword>
<dbReference type="InterPro" id="IPR008983">
    <property type="entry name" value="Tumour_necrosis_fac-like_dom"/>
</dbReference>
<dbReference type="AlphaFoldDB" id="A0A7K6A093"/>
<dbReference type="GO" id="GO:0005615">
    <property type="term" value="C:extracellular space"/>
    <property type="evidence" value="ECO:0007669"/>
    <property type="project" value="TreeGrafter"/>
</dbReference>
<feature type="region of interest" description="Disordered" evidence="8">
    <location>
        <begin position="1"/>
        <end position="22"/>
    </location>
</feature>
<evidence type="ECO:0000256" key="3">
    <source>
        <dbReference type="ARBA" id="ARBA00022702"/>
    </source>
</evidence>
<evidence type="ECO:0000259" key="9">
    <source>
        <dbReference type="PROSITE" id="PS50871"/>
    </source>
</evidence>
<keyword evidence="3" id="KW-0372">Hormone</keyword>
<dbReference type="GO" id="GO:0005179">
    <property type="term" value="F:hormone activity"/>
    <property type="evidence" value="ECO:0007669"/>
    <property type="project" value="UniProtKB-KW"/>
</dbReference>
<protein>
    <submittedName>
        <fullName evidence="10">ERFE protein</fullName>
    </submittedName>
</protein>
<evidence type="ECO:0000313" key="11">
    <source>
        <dbReference type="Proteomes" id="UP000550309"/>
    </source>
</evidence>
<evidence type="ECO:0000256" key="6">
    <source>
        <dbReference type="ARBA" id="ARBA00023180"/>
    </source>
</evidence>
<feature type="non-terminal residue" evidence="10">
    <location>
        <position position="1"/>
    </location>
</feature>
<evidence type="ECO:0000313" key="10">
    <source>
        <dbReference type="EMBL" id="NWU83165.1"/>
    </source>
</evidence>
<comment type="similarity">
    <text evidence="7">Belongs to the adipolin/erythroferrone family.</text>
</comment>
<feature type="domain" description="C1q" evidence="9">
    <location>
        <begin position="1"/>
        <end position="156"/>
    </location>
</feature>
<dbReference type="GO" id="GO:0046628">
    <property type="term" value="P:positive regulation of insulin receptor signaling pathway"/>
    <property type="evidence" value="ECO:0007669"/>
    <property type="project" value="TreeGrafter"/>
</dbReference>
<keyword evidence="6" id="KW-0325">Glycoprotein</keyword>
<dbReference type="EMBL" id="VZRK01000212">
    <property type="protein sequence ID" value="NWU83165.1"/>
    <property type="molecule type" value="Genomic_DNA"/>
</dbReference>
<evidence type="ECO:0000256" key="5">
    <source>
        <dbReference type="ARBA" id="ARBA00023157"/>
    </source>
</evidence>
<evidence type="ECO:0000256" key="4">
    <source>
        <dbReference type="ARBA" id="ARBA00022729"/>
    </source>
</evidence>
<dbReference type="Gene3D" id="2.60.120.40">
    <property type="match status" value="1"/>
</dbReference>
<dbReference type="PANTHER" id="PTHR24019:SF11">
    <property type="entry name" value="ERYTHROFERRONE"/>
    <property type="match status" value="1"/>
</dbReference>
<keyword evidence="2" id="KW-0964">Secreted</keyword>
<sequence>SSHSLSQPEREEMFHRGPGLNLTSGQYTAPTAGFYTFTTTLHIGEPLGSPTALAGWSGMALTPGSVPVHREPQRKRQVCRGTRLRVLICVQSRCQHNRNLETSSQLESRDDLFTISVTGVLYLQAGQYASVFVENVAGSPLTVRSGSDFSAVLLGV</sequence>
<dbReference type="GO" id="GO:0045721">
    <property type="term" value="P:negative regulation of gluconeogenesis"/>
    <property type="evidence" value="ECO:0007669"/>
    <property type="project" value="TreeGrafter"/>
</dbReference>
<feature type="non-terminal residue" evidence="10">
    <location>
        <position position="156"/>
    </location>
</feature>
<evidence type="ECO:0000256" key="7">
    <source>
        <dbReference type="ARBA" id="ARBA00038198"/>
    </source>
</evidence>
<dbReference type="OrthoDB" id="6360045at2759"/>